<dbReference type="GO" id="GO:0005688">
    <property type="term" value="C:U6 snRNP"/>
    <property type="evidence" value="ECO:0007669"/>
    <property type="project" value="TreeGrafter"/>
</dbReference>
<dbReference type="PANTHER" id="PTHR10553:SF5">
    <property type="entry name" value="U6 SNRNA-ASSOCIATED SM-LIKE PROTEIN LSM7"/>
    <property type="match status" value="1"/>
</dbReference>
<dbReference type="EMBL" id="LXWW01000045">
    <property type="protein sequence ID" value="OAO17128.1"/>
    <property type="molecule type" value="Genomic_DNA"/>
</dbReference>
<dbReference type="Proteomes" id="UP000078348">
    <property type="component" value="Unassembled WGS sequence"/>
</dbReference>
<dbReference type="SUPFAM" id="SSF50182">
    <property type="entry name" value="Sm-like ribonucleoproteins"/>
    <property type="match status" value="1"/>
</dbReference>
<dbReference type="GO" id="GO:0003723">
    <property type="term" value="F:RNA binding"/>
    <property type="evidence" value="ECO:0007669"/>
    <property type="project" value="UniProtKB-KW"/>
</dbReference>
<dbReference type="GO" id="GO:0071004">
    <property type="term" value="C:U2-type prespliceosome"/>
    <property type="evidence" value="ECO:0007669"/>
    <property type="project" value="TreeGrafter"/>
</dbReference>
<keyword evidence="5" id="KW-0694">RNA-binding</keyword>
<evidence type="ECO:0000256" key="8">
    <source>
        <dbReference type="ARBA" id="ARBA00023274"/>
    </source>
</evidence>
<dbReference type="InterPro" id="IPR047575">
    <property type="entry name" value="Sm"/>
</dbReference>
<keyword evidence="4" id="KW-0747">Spliceosome</keyword>
<evidence type="ECO:0000256" key="6">
    <source>
        <dbReference type="ARBA" id="ARBA00023187"/>
    </source>
</evidence>
<keyword evidence="7" id="KW-0539">Nucleus</keyword>
<dbReference type="AlphaFoldDB" id="A0A196SJB6"/>
<evidence type="ECO:0000256" key="7">
    <source>
        <dbReference type="ARBA" id="ARBA00023242"/>
    </source>
</evidence>
<dbReference type="GO" id="GO:0000956">
    <property type="term" value="P:nuclear-transcribed mRNA catabolic process"/>
    <property type="evidence" value="ECO:0007669"/>
    <property type="project" value="InterPro"/>
</dbReference>
<dbReference type="PANTHER" id="PTHR10553">
    <property type="entry name" value="SMALL NUCLEAR RIBONUCLEOPROTEIN"/>
    <property type="match status" value="1"/>
</dbReference>
<keyword evidence="6" id="KW-0508">mRNA splicing</keyword>
<name>A0A196SJB6_BLAHN</name>
<dbReference type="Gene3D" id="2.30.30.100">
    <property type="match status" value="1"/>
</dbReference>
<dbReference type="GO" id="GO:0097526">
    <property type="term" value="C:spliceosomal tri-snRNP complex"/>
    <property type="evidence" value="ECO:0007669"/>
    <property type="project" value="TreeGrafter"/>
</dbReference>
<dbReference type="InterPro" id="IPR017132">
    <property type="entry name" value="Lsm7"/>
</dbReference>
<dbReference type="GO" id="GO:1990726">
    <property type="term" value="C:Lsm1-7-Pat1 complex"/>
    <property type="evidence" value="ECO:0007669"/>
    <property type="project" value="TreeGrafter"/>
</dbReference>
<evidence type="ECO:0000256" key="3">
    <source>
        <dbReference type="ARBA" id="ARBA00022664"/>
    </source>
</evidence>
<dbReference type="SMART" id="SM00651">
    <property type="entry name" value="Sm"/>
    <property type="match status" value="1"/>
</dbReference>
<keyword evidence="3" id="KW-0507">mRNA processing</keyword>
<protein>
    <submittedName>
        <fullName evidence="10">U6 snRNA-associated Sm-like protein</fullName>
    </submittedName>
</protein>
<evidence type="ECO:0000256" key="4">
    <source>
        <dbReference type="ARBA" id="ARBA00022728"/>
    </source>
</evidence>
<dbReference type="InterPro" id="IPR010920">
    <property type="entry name" value="LSM_dom_sf"/>
</dbReference>
<comment type="caution">
    <text evidence="10">The sequence shown here is derived from an EMBL/GenBank/DDBJ whole genome shotgun (WGS) entry which is preliminary data.</text>
</comment>
<dbReference type="GO" id="GO:0071013">
    <property type="term" value="C:catalytic step 2 spliceosome"/>
    <property type="evidence" value="ECO:0007669"/>
    <property type="project" value="TreeGrafter"/>
</dbReference>
<evidence type="ECO:0000256" key="2">
    <source>
        <dbReference type="ARBA" id="ARBA00006850"/>
    </source>
</evidence>
<comment type="similarity">
    <text evidence="2">Belongs to the snRNP Sm proteins family.</text>
</comment>
<sequence>MNKSLRVKFAGGREVVGILKGYDALMNLVLDDCVEYLRHSEDCYALTGESRKLGTVVCKTSAITTVNPVEGMTEIENPYETE</sequence>
<evidence type="ECO:0000259" key="9">
    <source>
        <dbReference type="PROSITE" id="PS52002"/>
    </source>
</evidence>
<dbReference type="PROSITE" id="PS52002">
    <property type="entry name" value="SM"/>
    <property type="match status" value="1"/>
</dbReference>
<dbReference type="OrthoDB" id="2146at2759"/>
<gene>
    <name evidence="10" type="ORF">AV274_1154</name>
</gene>
<dbReference type="STRING" id="478820.A0A196SJB6"/>
<dbReference type="Pfam" id="PF01423">
    <property type="entry name" value="LSM"/>
    <property type="match status" value="1"/>
</dbReference>
<reference evidence="10 11" key="1">
    <citation type="submission" date="2016-05" db="EMBL/GenBank/DDBJ databases">
        <title>Nuclear genome of Blastocystis sp. subtype 1 NandII.</title>
        <authorList>
            <person name="Gentekaki E."/>
            <person name="Curtis B."/>
            <person name="Stairs C."/>
            <person name="Eme L."/>
            <person name="Herman E."/>
            <person name="Klimes V."/>
            <person name="Arias M.C."/>
            <person name="Elias M."/>
            <person name="Hilliou F."/>
            <person name="Klute M."/>
            <person name="Malik S.-B."/>
            <person name="Pightling A."/>
            <person name="Rachubinski R."/>
            <person name="Salas D."/>
            <person name="Schlacht A."/>
            <person name="Suga H."/>
            <person name="Archibald J."/>
            <person name="Ball S.G."/>
            <person name="Clark G."/>
            <person name="Dacks J."/>
            <person name="Van Der Giezen M."/>
            <person name="Tsaousis A."/>
            <person name="Roger A."/>
        </authorList>
    </citation>
    <scope>NUCLEOTIDE SEQUENCE [LARGE SCALE GENOMIC DNA]</scope>
    <source>
        <strain evidence="11">ATCC 50177 / NandII</strain>
    </source>
</reference>
<evidence type="ECO:0000313" key="11">
    <source>
        <dbReference type="Proteomes" id="UP000078348"/>
    </source>
</evidence>
<evidence type="ECO:0000256" key="5">
    <source>
        <dbReference type="ARBA" id="ARBA00022884"/>
    </source>
</evidence>
<keyword evidence="11" id="KW-1185">Reference proteome</keyword>
<feature type="domain" description="Sm" evidence="9">
    <location>
        <begin position="1"/>
        <end position="72"/>
    </location>
</feature>
<accession>A0A196SJB6</accession>
<dbReference type="PIRSF" id="PIRSF037188">
    <property type="entry name" value="U6_snRNA_Lsm7"/>
    <property type="match status" value="1"/>
</dbReference>
<evidence type="ECO:0000256" key="1">
    <source>
        <dbReference type="ARBA" id="ARBA00004123"/>
    </source>
</evidence>
<keyword evidence="8" id="KW-0687">Ribonucleoprotein</keyword>
<proteinExistence type="inferred from homology"/>
<dbReference type="InterPro" id="IPR001163">
    <property type="entry name" value="Sm_dom_euk/arc"/>
</dbReference>
<dbReference type="GO" id="GO:0000398">
    <property type="term" value="P:mRNA splicing, via spliceosome"/>
    <property type="evidence" value="ECO:0007669"/>
    <property type="project" value="InterPro"/>
</dbReference>
<evidence type="ECO:0000313" key="10">
    <source>
        <dbReference type="EMBL" id="OAO17128.1"/>
    </source>
</evidence>
<dbReference type="InterPro" id="IPR044641">
    <property type="entry name" value="Lsm7/SmG-like"/>
</dbReference>
<dbReference type="CDD" id="cd01729">
    <property type="entry name" value="LSm7"/>
    <property type="match status" value="1"/>
</dbReference>
<organism evidence="10 11">
    <name type="scientific">Blastocystis sp. subtype 1 (strain ATCC 50177 / NandII)</name>
    <dbReference type="NCBI Taxonomy" id="478820"/>
    <lineage>
        <taxon>Eukaryota</taxon>
        <taxon>Sar</taxon>
        <taxon>Stramenopiles</taxon>
        <taxon>Bigyra</taxon>
        <taxon>Opalozoa</taxon>
        <taxon>Opalinata</taxon>
        <taxon>Blastocystidae</taxon>
        <taxon>Blastocystis</taxon>
    </lineage>
</organism>
<dbReference type="GO" id="GO:0005689">
    <property type="term" value="C:U12-type spliceosomal complex"/>
    <property type="evidence" value="ECO:0007669"/>
    <property type="project" value="TreeGrafter"/>
</dbReference>
<comment type="subcellular location">
    <subcellularLocation>
        <location evidence="1">Nucleus</location>
    </subcellularLocation>
</comment>